<dbReference type="Gene3D" id="3.20.20.80">
    <property type="entry name" value="Glycosidases"/>
    <property type="match status" value="1"/>
</dbReference>
<dbReference type="Proteomes" id="UP000825729">
    <property type="component" value="Unassembled WGS sequence"/>
</dbReference>
<feature type="signal peptide" evidence="5">
    <location>
        <begin position="1"/>
        <end position="26"/>
    </location>
</feature>
<organism evidence="6 7">
    <name type="scientific">Aristolochia fimbriata</name>
    <name type="common">White veined hardy Dutchman's pipe vine</name>
    <dbReference type="NCBI Taxonomy" id="158543"/>
    <lineage>
        <taxon>Eukaryota</taxon>
        <taxon>Viridiplantae</taxon>
        <taxon>Streptophyta</taxon>
        <taxon>Embryophyta</taxon>
        <taxon>Tracheophyta</taxon>
        <taxon>Spermatophyta</taxon>
        <taxon>Magnoliopsida</taxon>
        <taxon>Magnoliidae</taxon>
        <taxon>Piperales</taxon>
        <taxon>Aristolochiaceae</taxon>
        <taxon>Aristolochia</taxon>
    </lineage>
</organism>
<sequence>MMRIASIHLLIIRLLLLLWEFGFAKADPVLSRKYFPSDFIFGAGTSAYQVEGAVAEDGRSPSIWDIATHSGPMLYEGNGDVAADQYHKFKEDVKLMADTSLDAYRMSISWSRLLPDGKEAISPKGLKYYNNLINELTDHGIEPHVTLYHYDHPQVLEDEYGGWLSPKMVEDFTAFADICFREFGDRVSYWTTINEPNVFAVGAYDYGMFAPLRCSEPFGLINCTTGNSTVEPYIVVHHTLLAHASVAALYREKYLAKQHGKIGLNAYVVWASPLTNSTADALAAQRAIDFYNGWIFDPIVFGDYPEIMKKNVGSRLPSFTEFQSKQIKGSFDFIGLNYYLTVYAQDSTNYPNSQGDFLMDMSVKLTSMYAFSFPYLGLLSPGFLLCILWCTTDQKFPLSWEKSVVFQLKRTRHHQARHFSDQFVPGVNLPSNPWGLEKVLDHIKQSYGNPPIFIQENGYGRLFNETLNDTARVDFIAAHINATLNAIRNGSNTRGYIIWSFLDVFEILPGPQRRYGLYHVDFEDCNRKRTPKYSARWFANFLKGDVTESKIEEVKLEEVSRAQV</sequence>
<dbReference type="InterPro" id="IPR001360">
    <property type="entry name" value="Glyco_hydro_1"/>
</dbReference>
<dbReference type="InterPro" id="IPR017853">
    <property type="entry name" value="GH"/>
</dbReference>
<dbReference type="PROSITE" id="PS00653">
    <property type="entry name" value="GLYCOSYL_HYDROL_F1_2"/>
    <property type="match status" value="1"/>
</dbReference>
<dbReference type="EMBL" id="JAINDJ010000006">
    <property type="protein sequence ID" value="KAG9443792.1"/>
    <property type="molecule type" value="Genomic_DNA"/>
</dbReference>
<accession>A0AAV7E7P8</accession>
<protein>
    <recommendedName>
        <fullName evidence="8">Beta-glucosidase</fullName>
    </recommendedName>
</protein>
<dbReference type="PRINTS" id="PR00131">
    <property type="entry name" value="GLHYDRLASE1"/>
</dbReference>
<dbReference type="FunFam" id="3.20.20.80:FF:000020">
    <property type="entry name" value="Beta-glucosidase 12"/>
    <property type="match status" value="1"/>
</dbReference>
<keyword evidence="7" id="KW-1185">Reference proteome</keyword>
<dbReference type="PANTHER" id="PTHR10353">
    <property type="entry name" value="GLYCOSYL HYDROLASE"/>
    <property type="match status" value="1"/>
</dbReference>
<dbReference type="InterPro" id="IPR033132">
    <property type="entry name" value="GH_1_N_CS"/>
</dbReference>
<reference evidence="6 7" key="1">
    <citation type="submission" date="2021-07" db="EMBL/GenBank/DDBJ databases">
        <title>The Aristolochia fimbriata genome: insights into angiosperm evolution, floral development and chemical biosynthesis.</title>
        <authorList>
            <person name="Jiao Y."/>
        </authorList>
    </citation>
    <scope>NUCLEOTIDE SEQUENCE [LARGE SCALE GENOMIC DNA]</scope>
    <source>
        <strain evidence="6">IBCAS-2021</strain>
        <tissue evidence="6">Leaf</tissue>
    </source>
</reference>
<evidence type="ECO:0008006" key="8">
    <source>
        <dbReference type="Google" id="ProtNLM"/>
    </source>
</evidence>
<keyword evidence="4" id="KW-0472">Membrane</keyword>
<dbReference type="GO" id="GO:0008422">
    <property type="term" value="F:beta-glucosidase activity"/>
    <property type="evidence" value="ECO:0007669"/>
    <property type="project" value="TreeGrafter"/>
</dbReference>
<dbReference type="AlphaFoldDB" id="A0AAV7E7P8"/>
<dbReference type="Pfam" id="PF00232">
    <property type="entry name" value="Glyco_hydro_1"/>
    <property type="match status" value="1"/>
</dbReference>
<evidence type="ECO:0000256" key="5">
    <source>
        <dbReference type="SAM" id="SignalP"/>
    </source>
</evidence>
<name>A0AAV7E7P8_ARIFI</name>
<keyword evidence="5" id="KW-0732">Signal</keyword>
<evidence type="ECO:0000256" key="1">
    <source>
        <dbReference type="ARBA" id="ARBA00010838"/>
    </source>
</evidence>
<evidence type="ECO:0000313" key="7">
    <source>
        <dbReference type="Proteomes" id="UP000825729"/>
    </source>
</evidence>
<proteinExistence type="inferred from homology"/>
<evidence type="ECO:0000256" key="4">
    <source>
        <dbReference type="SAM" id="Phobius"/>
    </source>
</evidence>
<gene>
    <name evidence="6" type="ORF">H6P81_015132</name>
</gene>
<keyword evidence="2" id="KW-0378">Hydrolase</keyword>
<dbReference type="SUPFAM" id="SSF51445">
    <property type="entry name" value="(Trans)glycosidases"/>
    <property type="match status" value="1"/>
</dbReference>
<evidence type="ECO:0000256" key="3">
    <source>
        <dbReference type="RuleBase" id="RU003690"/>
    </source>
</evidence>
<evidence type="ECO:0000313" key="6">
    <source>
        <dbReference type="EMBL" id="KAG9443792.1"/>
    </source>
</evidence>
<evidence type="ECO:0000256" key="2">
    <source>
        <dbReference type="ARBA" id="ARBA00022801"/>
    </source>
</evidence>
<dbReference type="GO" id="GO:0005975">
    <property type="term" value="P:carbohydrate metabolic process"/>
    <property type="evidence" value="ECO:0007669"/>
    <property type="project" value="InterPro"/>
</dbReference>
<dbReference type="PANTHER" id="PTHR10353:SF29">
    <property type="entry name" value="BETA-GLUCOSIDASE 11"/>
    <property type="match status" value="1"/>
</dbReference>
<feature type="transmembrane region" description="Helical" evidence="4">
    <location>
        <begin position="368"/>
        <end position="390"/>
    </location>
</feature>
<keyword evidence="4" id="KW-1133">Transmembrane helix</keyword>
<feature type="chain" id="PRO_5043664152" description="Beta-glucosidase" evidence="5">
    <location>
        <begin position="27"/>
        <end position="564"/>
    </location>
</feature>
<keyword evidence="4" id="KW-0812">Transmembrane</keyword>
<comment type="caution">
    <text evidence="6">The sequence shown here is derived from an EMBL/GenBank/DDBJ whole genome shotgun (WGS) entry which is preliminary data.</text>
</comment>
<comment type="similarity">
    <text evidence="1 3">Belongs to the glycosyl hydrolase 1 family.</text>
</comment>